<evidence type="ECO:0000313" key="5">
    <source>
        <dbReference type="Proteomes" id="UP000472839"/>
    </source>
</evidence>
<reference evidence="4 5" key="1">
    <citation type="submission" date="2019-10" db="EMBL/GenBank/DDBJ databases">
        <title>Poseidonibacter ostreae sp. nov., isolated from the gut of the Ostrea denselamellosa.</title>
        <authorList>
            <person name="Choi A."/>
        </authorList>
    </citation>
    <scope>NUCLEOTIDE SEQUENCE [LARGE SCALE GENOMIC DNA]</scope>
    <source>
        <strain evidence="2 5">SJOD-M-33</strain>
        <strain evidence="3 4">SJOD-M-5</strain>
    </source>
</reference>
<protein>
    <submittedName>
        <fullName evidence="2">Methyltransferase domain-containing protein</fullName>
    </submittedName>
</protein>
<evidence type="ECO:0000259" key="1">
    <source>
        <dbReference type="Pfam" id="PF13847"/>
    </source>
</evidence>
<accession>A0A6L4WS83</accession>
<dbReference type="GO" id="GO:0032259">
    <property type="term" value="P:methylation"/>
    <property type="evidence" value="ECO:0007669"/>
    <property type="project" value="UniProtKB-KW"/>
</dbReference>
<organism evidence="2 5">
    <name type="scientific">Poseidonibacter ostreae</name>
    <dbReference type="NCBI Taxonomy" id="2654171"/>
    <lineage>
        <taxon>Bacteria</taxon>
        <taxon>Pseudomonadati</taxon>
        <taxon>Campylobacterota</taxon>
        <taxon>Epsilonproteobacteria</taxon>
        <taxon>Campylobacterales</taxon>
        <taxon>Arcobacteraceae</taxon>
        <taxon>Poseidonibacter</taxon>
    </lineage>
</organism>
<evidence type="ECO:0000313" key="3">
    <source>
        <dbReference type="EMBL" id="KAB7888668.1"/>
    </source>
</evidence>
<comment type="caution">
    <text evidence="2">The sequence shown here is derived from an EMBL/GenBank/DDBJ whole genome shotgun (WGS) entry which is preliminary data.</text>
</comment>
<keyword evidence="4" id="KW-1185">Reference proteome</keyword>
<dbReference type="EMBL" id="WFKK01000025">
    <property type="protein sequence ID" value="KAB7888391.1"/>
    <property type="molecule type" value="Genomic_DNA"/>
</dbReference>
<dbReference type="CDD" id="cd02440">
    <property type="entry name" value="AdoMet_MTases"/>
    <property type="match status" value="1"/>
</dbReference>
<dbReference type="GO" id="GO:0008168">
    <property type="term" value="F:methyltransferase activity"/>
    <property type="evidence" value="ECO:0007669"/>
    <property type="project" value="UniProtKB-KW"/>
</dbReference>
<proteinExistence type="predicted"/>
<dbReference type="Gene3D" id="3.40.50.150">
    <property type="entry name" value="Vaccinia Virus protein VP39"/>
    <property type="match status" value="1"/>
</dbReference>
<dbReference type="Proteomes" id="UP000461010">
    <property type="component" value="Unassembled WGS sequence"/>
</dbReference>
<dbReference type="AlphaFoldDB" id="A0A6L4WS83"/>
<dbReference type="Proteomes" id="UP000472839">
    <property type="component" value="Unassembled WGS sequence"/>
</dbReference>
<name>A0A6L4WS83_9BACT</name>
<evidence type="ECO:0000313" key="2">
    <source>
        <dbReference type="EMBL" id="KAB7888391.1"/>
    </source>
</evidence>
<gene>
    <name evidence="3" type="ORF">GBG18_12550</name>
    <name evidence="2" type="ORF">GBG19_09135</name>
</gene>
<dbReference type="SUPFAM" id="SSF53335">
    <property type="entry name" value="S-adenosyl-L-methionine-dependent methyltransferases"/>
    <property type="match status" value="1"/>
</dbReference>
<dbReference type="EMBL" id="WFKJ01000046">
    <property type="protein sequence ID" value="KAB7888668.1"/>
    <property type="molecule type" value="Genomic_DNA"/>
</dbReference>
<dbReference type="RefSeq" id="WP_152191565.1">
    <property type="nucleotide sequence ID" value="NZ_WFKI01000004.1"/>
</dbReference>
<dbReference type="InterPro" id="IPR025714">
    <property type="entry name" value="Methyltranfer_dom"/>
</dbReference>
<dbReference type="InterPro" id="IPR029063">
    <property type="entry name" value="SAM-dependent_MTases_sf"/>
</dbReference>
<sequence>MKYEDIDFNKLYVEQKQLTSFKAKGKDAWDEKAPFMNKKVHQSIYNEQFLSLLDLNDINSVLDVGCGVGNLSLRLAKSIKEVNSLDYSSVMLEILQENAKQRDIKNINIINKSWYDSWDEVPFADLVIASRSMEVKNMKEALLKLNEKANKKVALTYKKGGSFVSEEILEVLQREIIRKPDYIYLVNILYSLGINASVNFIQSEGRSTIYTSKEKFIESISWSIDGLSSDEITRLEKYYDSLDKSKKEEKDFAYWAVISWDKKTF</sequence>
<keyword evidence="2" id="KW-0808">Transferase</keyword>
<dbReference type="Pfam" id="PF13847">
    <property type="entry name" value="Methyltransf_31"/>
    <property type="match status" value="1"/>
</dbReference>
<keyword evidence="2" id="KW-0489">Methyltransferase</keyword>
<evidence type="ECO:0000313" key="4">
    <source>
        <dbReference type="Proteomes" id="UP000461010"/>
    </source>
</evidence>
<feature type="domain" description="Methyltransferase" evidence="1">
    <location>
        <begin position="60"/>
        <end position="169"/>
    </location>
</feature>